<feature type="signal peptide" evidence="1">
    <location>
        <begin position="1"/>
        <end position="26"/>
    </location>
</feature>
<evidence type="ECO:0000313" key="3">
    <source>
        <dbReference type="Proteomes" id="UP001221686"/>
    </source>
</evidence>
<evidence type="ECO:0008006" key="4">
    <source>
        <dbReference type="Google" id="ProtNLM"/>
    </source>
</evidence>
<feature type="chain" id="PRO_5046429715" description="Peptidase S8/S53 domain-containing protein" evidence="1">
    <location>
        <begin position="27"/>
        <end position="556"/>
    </location>
</feature>
<evidence type="ECO:0000313" key="2">
    <source>
        <dbReference type="EMBL" id="MDC0716801.1"/>
    </source>
</evidence>
<evidence type="ECO:0000256" key="1">
    <source>
        <dbReference type="SAM" id="SignalP"/>
    </source>
</evidence>
<dbReference type="EMBL" id="JAQNDL010000001">
    <property type="protein sequence ID" value="MDC0716801.1"/>
    <property type="molecule type" value="Genomic_DNA"/>
</dbReference>
<name>A0ABT5DT34_9BACT</name>
<accession>A0ABT5DT34</accession>
<dbReference type="PROSITE" id="PS51257">
    <property type="entry name" value="PROKAR_LIPOPROTEIN"/>
    <property type="match status" value="1"/>
</dbReference>
<organism evidence="2 3">
    <name type="scientific">Nannocystis bainbridge</name>
    <dbReference type="NCBI Taxonomy" id="2995303"/>
    <lineage>
        <taxon>Bacteria</taxon>
        <taxon>Pseudomonadati</taxon>
        <taxon>Myxococcota</taxon>
        <taxon>Polyangia</taxon>
        <taxon>Nannocystales</taxon>
        <taxon>Nannocystaceae</taxon>
        <taxon>Nannocystis</taxon>
    </lineage>
</organism>
<comment type="caution">
    <text evidence="2">The sequence shown here is derived from an EMBL/GenBank/DDBJ whole genome shotgun (WGS) entry which is preliminary data.</text>
</comment>
<keyword evidence="3" id="KW-1185">Reference proteome</keyword>
<protein>
    <recommendedName>
        <fullName evidence="4">Peptidase S8/S53 domain-containing protein</fullName>
    </recommendedName>
</protein>
<proteinExistence type="predicted"/>
<reference evidence="2 3" key="1">
    <citation type="submission" date="2022-11" db="EMBL/GenBank/DDBJ databases">
        <title>Minimal conservation of predation-associated metabolite biosynthetic gene clusters underscores biosynthetic potential of Myxococcota including descriptions for ten novel species: Archangium lansinium sp. nov., Myxococcus landrumus sp. nov., Nannocystis bai.</title>
        <authorList>
            <person name="Ahearne A."/>
            <person name="Stevens C."/>
            <person name="Dowd S."/>
        </authorList>
    </citation>
    <scope>NUCLEOTIDE SEQUENCE [LARGE SCALE GENOMIC DNA]</scope>
    <source>
        <strain evidence="2 3">BB15-2</strain>
    </source>
</reference>
<gene>
    <name evidence="2" type="ORF">POL25_07850</name>
</gene>
<dbReference type="RefSeq" id="WP_272085290.1">
    <property type="nucleotide sequence ID" value="NZ_JAQNDL010000001.1"/>
</dbReference>
<keyword evidence="1" id="KW-0732">Signal</keyword>
<sequence>MIGFKDAGAAARVLMSASLAVSLACADEAAAVGACRVQEDCTERQRCVFLGADERDGTCVQATSTPGFPGPGPFPIDVEFHDELDVLFIVDDSPAIAPRLAQLAGAMAPLVEVLRAVRPAPSLRFAVTTTDAGNPQCATTAERGALRMESCRARLGEFVAEGIDARTACTAGCSLDSLTLRPTPGREGEVAVRPWLEVAPSGDNLPDGVELAEALRCAVPQGVAGCEFTSPLASLEQVITRSEDAGDPAYGFLRETADLLVIVISAGNDCSVAPGHEAIFGDNEVFWGDLQPPDLSPAICWRAGAVCGGPGPVYDNCSPVDRGDDGERTSADAAVLTPTRHFADLLTRQYLLRNSIAIGAEVRLWTVGGVPPDYAEGQAITYADADDPAFQTQHGIGPACSGDAMAAPPAVRLLAASREFGLNAASICEDDWSDAFAQAATVASANLGSQCFRYCVRDADPDTPEIDAVCDFSLYQLGEGSTPVPTCVRQDGEWVSQGGSPRCIIVHTGPDISPRCAAKGSNAEFELRSTEAEPPGSWYLASCWQAWNPTADCPDL</sequence>
<dbReference type="Proteomes" id="UP001221686">
    <property type="component" value="Unassembled WGS sequence"/>
</dbReference>